<feature type="non-terminal residue" evidence="2">
    <location>
        <position position="165"/>
    </location>
</feature>
<protein>
    <submittedName>
        <fullName evidence="2">Putative UDP-glucosyl transferase</fullName>
    </submittedName>
</protein>
<sequence length="165" mass="18147">IPYPAQGHVIPLMELCHCLVKHGCKVTFVNSEFNHNRIIQSMSEADNVINLVSVPDGLAVEEDRNDLKKLTEALFEVVPGKLEALIHNINESDENRVSCLIADENLGWALDLANKLGLQTVAFWPAAVASITMVFNVPKLVDDGIVGNNGEILRKQSIKLLPLMP</sequence>
<dbReference type="GO" id="GO:0080044">
    <property type="term" value="F:quercetin 7-O-glucosyltransferase activity"/>
    <property type="evidence" value="ECO:0007669"/>
    <property type="project" value="TreeGrafter"/>
</dbReference>
<dbReference type="AlphaFoldDB" id="Q75UP6"/>
<proteinExistence type="evidence at transcript level"/>
<accession>Q75UP6</accession>
<reference evidence="2" key="1">
    <citation type="journal article" date="2005" name="J. Plant Physiol.">
        <title>Analysis of genes developmentally regulated during storage root formation of sweet potato.</title>
        <authorList>
            <person name="Tanaka M."/>
            <person name="Takahata Y."/>
            <person name="Nakatani M."/>
        </authorList>
    </citation>
    <scope>NUCLEOTIDE SEQUENCE</scope>
    <source>
        <tissue evidence="2">Storage root</tissue>
    </source>
</reference>
<dbReference type="CAZy" id="GT1">
    <property type="family name" value="Glycosyltransferase Family 1"/>
</dbReference>
<comment type="similarity">
    <text evidence="1">Belongs to the UDP-glycosyltransferase family.</text>
</comment>
<dbReference type="Gene3D" id="3.40.50.2000">
    <property type="entry name" value="Glycogen Phosphorylase B"/>
    <property type="match status" value="1"/>
</dbReference>
<dbReference type="EMBL" id="AB125886">
    <property type="protein sequence ID" value="BAD18098.1"/>
    <property type="molecule type" value="mRNA"/>
</dbReference>
<feature type="non-terminal residue" evidence="2">
    <location>
        <position position="1"/>
    </location>
</feature>
<keyword evidence="2" id="KW-0808">Transferase</keyword>
<evidence type="ECO:0000256" key="1">
    <source>
        <dbReference type="ARBA" id="ARBA00009995"/>
    </source>
</evidence>
<gene>
    <name evidence="2" type="primary">SRF7</name>
</gene>
<dbReference type="GO" id="GO:0080043">
    <property type="term" value="F:quercetin 3-O-glucosyltransferase activity"/>
    <property type="evidence" value="ECO:0007669"/>
    <property type="project" value="TreeGrafter"/>
</dbReference>
<name>Q75UP6_IPOBA</name>
<evidence type="ECO:0000313" key="2">
    <source>
        <dbReference type="EMBL" id="BAD18098.1"/>
    </source>
</evidence>
<dbReference type="PANTHER" id="PTHR11926:SF1412">
    <property type="entry name" value="UDP-GLYCOSYLTRANSFERASE 83A1-LIKE"/>
    <property type="match status" value="1"/>
</dbReference>
<organism evidence="2">
    <name type="scientific">Ipomoea batatas</name>
    <name type="common">Sweet potato</name>
    <name type="synonym">Convolvulus batatas</name>
    <dbReference type="NCBI Taxonomy" id="4120"/>
    <lineage>
        <taxon>Eukaryota</taxon>
        <taxon>Viridiplantae</taxon>
        <taxon>Streptophyta</taxon>
        <taxon>Embryophyta</taxon>
        <taxon>Tracheophyta</taxon>
        <taxon>Spermatophyta</taxon>
        <taxon>Magnoliopsida</taxon>
        <taxon>eudicotyledons</taxon>
        <taxon>Gunneridae</taxon>
        <taxon>Pentapetalae</taxon>
        <taxon>asterids</taxon>
        <taxon>lamiids</taxon>
        <taxon>Solanales</taxon>
        <taxon>Convolvulaceae</taxon>
        <taxon>Ipomoeeae</taxon>
        <taxon>Ipomoea</taxon>
    </lineage>
</organism>
<dbReference type="PANTHER" id="PTHR11926">
    <property type="entry name" value="GLUCOSYL/GLUCURONOSYL TRANSFERASES"/>
    <property type="match status" value="1"/>
</dbReference>
<dbReference type="FunFam" id="3.40.50.2000:FF:000108">
    <property type="entry name" value="UDP-glycosyltransferase 83A1"/>
    <property type="match status" value="1"/>
</dbReference>
<dbReference type="SUPFAM" id="SSF53756">
    <property type="entry name" value="UDP-Glycosyltransferase/glycogen phosphorylase"/>
    <property type="match status" value="1"/>
</dbReference>